<reference evidence="2" key="1">
    <citation type="submission" date="2016-06" db="EMBL/GenBank/DDBJ databases">
        <title>Parallel loss of symbiosis genes in relatives of nitrogen-fixing non-legume Parasponia.</title>
        <authorList>
            <person name="Van Velzen R."/>
            <person name="Holmer R."/>
            <person name="Bu F."/>
            <person name="Rutten L."/>
            <person name="Van Zeijl A."/>
            <person name="Liu W."/>
            <person name="Santuari L."/>
            <person name="Cao Q."/>
            <person name="Sharma T."/>
            <person name="Shen D."/>
            <person name="Roswanjaya Y."/>
            <person name="Wardhani T."/>
            <person name="Kalhor M.S."/>
            <person name="Jansen J."/>
            <person name="Van den Hoogen J."/>
            <person name="Gungor B."/>
            <person name="Hartog M."/>
            <person name="Hontelez J."/>
            <person name="Verver J."/>
            <person name="Yang W.-C."/>
            <person name="Schijlen E."/>
            <person name="Repin R."/>
            <person name="Schilthuizen M."/>
            <person name="Schranz E."/>
            <person name="Heidstra R."/>
            <person name="Miyata K."/>
            <person name="Fedorova E."/>
            <person name="Kohlen W."/>
            <person name="Bisseling T."/>
            <person name="Smit S."/>
            <person name="Geurts R."/>
        </authorList>
    </citation>
    <scope>NUCLEOTIDE SEQUENCE [LARGE SCALE GENOMIC DNA]</scope>
    <source>
        <strain evidence="2">cv. WU1-14</strain>
    </source>
</reference>
<comment type="caution">
    <text evidence="1">The sequence shown here is derived from an EMBL/GenBank/DDBJ whole genome shotgun (WGS) entry which is preliminary data.</text>
</comment>
<keyword evidence="2" id="KW-1185">Reference proteome</keyword>
<evidence type="ECO:0000313" key="1">
    <source>
        <dbReference type="EMBL" id="PON32509.1"/>
    </source>
</evidence>
<dbReference type="EMBL" id="JXTB01000810">
    <property type="protein sequence ID" value="PON32509.1"/>
    <property type="molecule type" value="Genomic_DNA"/>
</dbReference>
<dbReference type="AlphaFoldDB" id="A0A2P5A7L6"/>
<name>A0A2P5A7L6_PARAD</name>
<sequence>MDPKAQIRFLETKLPGFLQIETSFLNGGADDRSSRFGDTKGCRQPFPMDCRMAVDESLTIAENRARWLIDTYG</sequence>
<accession>A0A2P5A7L6</accession>
<gene>
    <name evidence="1" type="ORF">PanWU01x14_360690</name>
</gene>
<dbReference type="Proteomes" id="UP000237105">
    <property type="component" value="Unassembled WGS sequence"/>
</dbReference>
<organism evidence="1 2">
    <name type="scientific">Parasponia andersonii</name>
    <name type="common">Sponia andersonii</name>
    <dbReference type="NCBI Taxonomy" id="3476"/>
    <lineage>
        <taxon>Eukaryota</taxon>
        <taxon>Viridiplantae</taxon>
        <taxon>Streptophyta</taxon>
        <taxon>Embryophyta</taxon>
        <taxon>Tracheophyta</taxon>
        <taxon>Spermatophyta</taxon>
        <taxon>Magnoliopsida</taxon>
        <taxon>eudicotyledons</taxon>
        <taxon>Gunneridae</taxon>
        <taxon>Pentapetalae</taxon>
        <taxon>rosids</taxon>
        <taxon>fabids</taxon>
        <taxon>Rosales</taxon>
        <taxon>Cannabaceae</taxon>
        <taxon>Parasponia</taxon>
    </lineage>
</organism>
<proteinExistence type="predicted"/>
<protein>
    <submittedName>
        <fullName evidence="1">Uncharacterized protein</fullName>
    </submittedName>
</protein>
<evidence type="ECO:0000313" key="2">
    <source>
        <dbReference type="Proteomes" id="UP000237105"/>
    </source>
</evidence>